<evidence type="ECO:0000259" key="3">
    <source>
        <dbReference type="Pfam" id="PF18802"/>
    </source>
</evidence>
<dbReference type="Pfam" id="PF18802">
    <property type="entry name" value="CxC1"/>
    <property type="match status" value="1"/>
</dbReference>
<accession>A0AAD6UUP9</accession>
<dbReference type="Proteomes" id="UP001219525">
    <property type="component" value="Unassembled WGS sequence"/>
</dbReference>
<evidence type="ECO:0000256" key="2">
    <source>
        <dbReference type="SAM" id="MobiDB-lite"/>
    </source>
</evidence>
<organism evidence="4 5">
    <name type="scientific">Mycena pura</name>
    <dbReference type="NCBI Taxonomy" id="153505"/>
    <lineage>
        <taxon>Eukaryota</taxon>
        <taxon>Fungi</taxon>
        <taxon>Dikarya</taxon>
        <taxon>Basidiomycota</taxon>
        <taxon>Agaricomycotina</taxon>
        <taxon>Agaricomycetes</taxon>
        <taxon>Agaricomycetidae</taxon>
        <taxon>Agaricales</taxon>
        <taxon>Marasmiineae</taxon>
        <taxon>Mycenaceae</taxon>
        <taxon>Mycena</taxon>
    </lineage>
</organism>
<feature type="compositionally biased region" description="Acidic residues" evidence="2">
    <location>
        <begin position="457"/>
        <end position="466"/>
    </location>
</feature>
<evidence type="ECO:0000313" key="4">
    <source>
        <dbReference type="EMBL" id="KAJ7194800.1"/>
    </source>
</evidence>
<feature type="compositionally biased region" description="Basic and acidic residues" evidence="2">
    <location>
        <begin position="1"/>
        <end position="10"/>
    </location>
</feature>
<dbReference type="EMBL" id="JARJCW010000095">
    <property type="protein sequence ID" value="KAJ7194800.1"/>
    <property type="molecule type" value="Genomic_DNA"/>
</dbReference>
<feature type="region of interest" description="Disordered" evidence="2">
    <location>
        <begin position="1"/>
        <end position="35"/>
    </location>
</feature>
<dbReference type="PANTHER" id="PTHR33096">
    <property type="entry name" value="CXC2 DOMAIN-CONTAINING PROTEIN"/>
    <property type="match status" value="1"/>
</dbReference>
<evidence type="ECO:0000313" key="5">
    <source>
        <dbReference type="Proteomes" id="UP001219525"/>
    </source>
</evidence>
<dbReference type="InterPro" id="IPR040521">
    <property type="entry name" value="KDZ"/>
</dbReference>
<gene>
    <name evidence="4" type="ORF">GGX14DRAFT_677866</name>
</gene>
<feature type="compositionally biased region" description="Acidic residues" evidence="2">
    <location>
        <begin position="1041"/>
        <end position="1057"/>
    </location>
</feature>
<dbReference type="Pfam" id="PF18758">
    <property type="entry name" value="KDZ"/>
    <property type="match status" value="1"/>
</dbReference>
<dbReference type="InterPro" id="IPR041320">
    <property type="entry name" value="CxC1"/>
</dbReference>
<feature type="compositionally biased region" description="Basic and acidic residues" evidence="2">
    <location>
        <begin position="407"/>
        <end position="417"/>
    </location>
</feature>
<keyword evidence="5" id="KW-1185">Reference proteome</keyword>
<feature type="compositionally biased region" description="Polar residues" evidence="2">
    <location>
        <begin position="311"/>
        <end position="320"/>
    </location>
</feature>
<feature type="coiled-coil region" evidence="1">
    <location>
        <begin position="752"/>
        <end position="779"/>
    </location>
</feature>
<sequence>MARLTKKERQAAAAATPSYTPLPGPKVPHYNKKIPEHLRSRPDIYLADGRTLEQPRLPPLFGRLGEAVLRAQNAEESELDDPDLWAPDRTPPPQESTQHSRKRAAQWRRWQEDVIPHLIDHYVRLLHETKSLRDMPSSMPCAPVCSCGKQTRKVAIVRFTCVEDMEIKVCPCAPAVAVQLMQAGAFACAPLLPSVAVDLRVLEFTTKLFVHIAPNTTAFSEALERALETMGFQLDHRNSLRRRFGNALQWYAHLQNQTKARYRAIIDALRPVPEPATDRPDEAPDEAPVASRRPLQSSRHVRGRQRDRGTSPASVESPLTPTDGARRQAERTSESPARKRPRDYTPECPPAEKAASDYPPPFAPPEPRARPSNYLRKCCPACFGDLRHDGTLKSDVVVCIDACFTQKREKSPRDPPKTHPSTHFVPEEHAAQTEEYVDGVRGSKPRGDAQKRPRVEEVDENDDDYEHPDLLLPRSVLDSCEASFKAADEKRGKASTEFFDDTALMALLCRHDRVLWIVNMHSRGEKHFNVIALLETLYQHLQLDVTVGALYDVACALERACRKWGFLSRYMDRLAFAVSVFHAFGHEWACQIVYHPRKRTGFGLSDGEGCERFWHSISHLIAALRISGYHNRLYTLDAQIEHAHDASLFRLGEWVHRRHRHSKKKRAEAERVLQECGQPVALLRAQWLQQVKAQTKPLPRQSKRRGQQAVQAVILLRTAVKARQAEVAQLRLVFLEAVDDGDADADVHQIRYDAAVDALSKAQKKLRDKEAALGVVEHQELKKLGKSNYIRLRMNARAMLRRMRDRLRSRKFELDRVERSFRRLVNDNKLYSHTEAAVKRREPTISKLNTQYNKLCAELSKIVKDGHAPAGSIAPCPIKPKQLWQLDVDDDIWQDIGLDDDDDVRTKEPPLWLCDERVRSGIKAVLELDRCDEEDYRLITERCSMQVWFAEEWEVVNLAMEEAGASLYSDADKYQFELMRDKLVRLCATWQKSLPDLGVDTSALPPWGPDAGQVSRCIVGGHLPARGADRHYASGTGGRLEDEDDDEDDIGWESCGEEEDFGTLDAIQMADSFRNADDDDNYY</sequence>
<feature type="compositionally biased region" description="Basic and acidic residues" evidence="2">
    <location>
        <begin position="324"/>
        <end position="345"/>
    </location>
</feature>
<feature type="region of interest" description="Disordered" evidence="2">
    <location>
        <begin position="1029"/>
        <end position="1057"/>
    </location>
</feature>
<keyword evidence="1" id="KW-0175">Coiled coil</keyword>
<feature type="region of interest" description="Disordered" evidence="2">
    <location>
        <begin position="271"/>
        <end position="371"/>
    </location>
</feature>
<protein>
    <recommendedName>
        <fullName evidence="3">CxC1-like cysteine cluster associated with KDZ transposases domain-containing protein</fullName>
    </recommendedName>
</protein>
<name>A0AAD6UUP9_9AGAR</name>
<dbReference type="PANTHER" id="PTHR33096:SF1">
    <property type="entry name" value="CXC1-LIKE CYSTEINE CLUSTER ASSOCIATED WITH KDZ TRANSPOSASES DOMAIN-CONTAINING PROTEIN"/>
    <property type="match status" value="1"/>
</dbReference>
<evidence type="ECO:0000256" key="1">
    <source>
        <dbReference type="SAM" id="Coils"/>
    </source>
</evidence>
<dbReference type="AlphaFoldDB" id="A0AAD6UUP9"/>
<comment type="caution">
    <text evidence="4">The sequence shown here is derived from an EMBL/GenBank/DDBJ whole genome shotgun (WGS) entry which is preliminary data.</text>
</comment>
<feature type="region of interest" description="Disordered" evidence="2">
    <location>
        <begin position="407"/>
        <end position="469"/>
    </location>
</feature>
<feature type="domain" description="CxC1-like cysteine cluster associated with KDZ transposases" evidence="3">
    <location>
        <begin position="144"/>
        <end position="228"/>
    </location>
</feature>
<feature type="compositionally biased region" description="Basic and acidic residues" evidence="2">
    <location>
        <begin position="445"/>
        <end position="456"/>
    </location>
</feature>
<reference evidence="4" key="1">
    <citation type="submission" date="2023-03" db="EMBL/GenBank/DDBJ databases">
        <title>Massive genome expansion in bonnet fungi (Mycena s.s.) driven by repeated elements and novel gene families across ecological guilds.</title>
        <authorList>
            <consortium name="Lawrence Berkeley National Laboratory"/>
            <person name="Harder C.B."/>
            <person name="Miyauchi S."/>
            <person name="Viragh M."/>
            <person name="Kuo A."/>
            <person name="Thoen E."/>
            <person name="Andreopoulos B."/>
            <person name="Lu D."/>
            <person name="Skrede I."/>
            <person name="Drula E."/>
            <person name="Henrissat B."/>
            <person name="Morin E."/>
            <person name="Kohler A."/>
            <person name="Barry K."/>
            <person name="LaButti K."/>
            <person name="Morin E."/>
            <person name="Salamov A."/>
            <person name="Lipzen A."/>
            <person name="Mereny Z."/>
            <person name="Hegedus B."/>
            <person name="Baldrian P."/>
            <person name="Stursova M."/>
            <person name="Weitz H."/>
            <person name="Taylor A."/>
            <person name="Grigoriev I.V."/>
            <person name="Nagy L.G."/>
            <person name="Martin F."/>
            <person name="Kauserud H."/>
        </authorList>
    </citation>
    <scope>NUCLEOTIDE SEQUENCE</scope>
    <source>
        <strain evidence="4">9144</strain>
    </source>
</reference>
<proteinExistence type="predicted"/>
<feature type="region of interest" description="Disordered" evidence="2">
    <location>
        <begin position="75"/>
        <end position="104"/>
    </location>
</feature>